<accession>A0ABZ0ZT11</accession>
<feature type="region of interest" description="Disordered" evidence="1">
    <location>
        <begin position="548"/>
        <end position="582"/>
    </location>
</feature>
<feature type="compositionally biased region" description="Basic and acidic residues" evidence="1">
    <location>
        <begin position="374"/>
        <end position="390"/>
    </location>
</feature>
<proteinExistence type="predicted"/>
<evidence type="ECO:0000313" key="3">
    <source>
        <dbReference type="Proteomes" id="UP001327225"/>
    </source>
</evidence>
<sequence length="582" mass="63272">MDLGTAPLFDLTAPVVTQVAEPAVRTRSQALLASIKQRRTVIADQEIATVREIAEWAAEHVVAEDAADVATLTERGLDTGLPLAGPGAPLISDFAVMELSALLGRSLDSGRNYVGQVLELAHRLPKTWTRLLDGQVPVWKALRVADATRLLPQDAVGFVDNHLAPFAHGVTWAQVDRLVEEALVRYDPDAAEERRRESRDHRHVHTGLDRVGYNGTADLSGTLDAADALDLEHAIARRAQLAGQLGDTDTLDVRRAKALGEIAREDLVLDLEVADPDTGEITRTIPGRKTELTLHLSATDQTVGRFGNTRTPISVEQVKEWLNTPHTTVIVRPVVDLAGHQPVDSYEIPDRIRRQVTERDHHCGFPYCTQPAEACDRPHHPTRRRRDDLRLQPLPGLPRPPPVQNLGPSDLPDAQPRHLPLDPAHRDLPGRPHRHPPTHRHTTARGLATPPRTPPPGGAKGMPTPVPKPVLKPQAAHLPPPPVIPLRPQPQRAPQTSPRPGRARGTAPQPRTISSAGGMEGGRARRPRMLARPSQAAALRVLRTSVMPPTTASNTSLRNGFLSTSAPADAMPSATPARSSLR</sequence>
<gene>
    <name evidence="2" type="ORF">SHK19_00830</name>
</gene>
<feature type="compositionally biased region" description="Pro residues" evidence="1">
    <location>
        <begin position="478"/>
        <end position="488"/>
    </location>
</feature>
<dbReference type="EMBL" id="CP141059">
    <property type="protein sequence ID" value="WQQ26792.1"/>
    <property type="molecule type" value="Genomic_DNA"/>
</dbReference>
<protein>
    <recommendedName>
        <fullName evidence="4">DUF222 domain-containing protein</fullName>
    </recommendedName>
</protein>
<name>A0ABZ0ZT11_9ACTN</name>
<feature type="compositionally biased region" description="Polar residues" evidence="1">
    <location>
        <begin position="548"/>
        <end position="566"/>
    </location>
</feature>
<feature type="compositionally biased region" description="Basic and acidic residues" evidence="1">
    <location>
        <begin position="415"/>
        <end position="430"/>
    </location>
</feature>
<keyword evidence="3" id="KW-1185">Reference proteome</keyword>
<organism evidence="2 3">
    <name type="scientific">Nocardioides bizhenqiangii</name>
    <dbReference type="NCBI Taxonomy" id="3095076"/>
    <lineage>
        <taxon>Bacteria</taxon>
        <taxon>Bacillati</taxon>
        <taxon>Actinomycetota</taxon>
        <taxon>Actinomycetes</taxon>
        <taxon>Propionibacteriales</taxon>
        <taxon>Nocardioidaceae</taxon>
        <taxon>Nocardioides</taxon>
    </lineage>
</organism>
<dbReference type="Proteomes" id="UP001327225">
    <property type="component" value="Chromosome"/>
</dbReference>
<dbReference type="RefSeq" id="WP_322937581.1">
    <property type="nucleotide sequence ID" value="NZ_CP141059.1"/>
</dbReference>
<evidence type="ECO:0000256" key="1">
    <source>
        <dbReference type="SAM" id="MobiDB-lite"/>
    </source>
</evidence>
<reference evidence="3" key="1">
    <citation type="submission" date="2023-12" db="EMBL/GenBank/DDBJ databases">
        <title>Novel species in genus Nocardioides.</title>
        <authorList>
            <person name="Zhou H."/>
        </authorList>
    </citation>
    <scope>NUCLEOTIDE SEQUENCE [LARGE SCALE GENOMIC DNA]</scope>
    <source>
        <strain evidence="3">HM61</strain>
    </source>
</reference>
<evidence type="ECO:0008006" key="4">
    <source>
        <dbReference type="Google" id="ProtNLM"/>
    </source>
</evidence>
<evidence type="ECO:0000313" key="2">
    <source>
        <dbReference type="EMBL" id="WQQ26792.1"/>
    </source>
</evidence>
<feature type="compositionally biased region" description="Basic residues" evidence="1">
    <location>
        <begin position="431"/>
        <end position="443"/>
    </location>
</feature>
<feature type="region of interest" description="Disordered" evidence="1">
    <location>
        <begin position="367"/>
        <end position="535"/>
    </location>
</feature>